<dbReference type="InterPro" id="IPR011990">
    <property type="entry name" value="TPR-like_helical_dom_sf"/>
</dbReference>
<accession>A0A919C9S9</accession>
<evidence type="ECO:0000313" key="3">
    <source>
        <dbReference type="EMBL" id="GHC91009.1"/>
    </source>
</evidence>
<gene>
    <name evidence="3" type="ORF">GCM10010334_25570</name>
</gene>
<protein>
    <recommendedName>
        <fullName evidence="2">DUF5107 domain-containing protein</fullName>
    </recommendedName>
</protein>
<dbReference type="SUPFAM" id="SSF48452">
    <property type="entry name" value="TPR-like"/>
    <property type="match status" value="1"/>
</dbReference>
<dbReference type="EMBL" id="BMVC01000004">
    <property type="protein sequence ID" value="GHC91009.1"/>
    <property type="molecule type" value="Genomic_DNA"/>
</dbReference>
<dbReference type="InterPro" id="IPR033396">
    <property type="entry name" value="DUF5107"/>
</dbReference>
<dbReference type="AlphaFoldDB" id="A0A919C9S9"/>
<dbReference type="Proteomes" id="UP000638353">
    <property type="component" value="Unassembled WGS sequence"/>
</dbReference>
<reference evidence="3" key="1">
    <citation type="journal article" date="2014" name="Int. J. Syst. Evol. Microbiol.">
        <title>Complete genome sequence of Corynebacterium casei LMG S-19264T (=DSM 44701T), isolated from a smear-ripened cheese.</title>
        <authorList>
            <consortium name="US DOE Joint Genome Institute (JGI-PGF)"/>
            <person name="Walter F."/>
            <person name="Albersmeier A."/>
            <person name="Kalinowski J."/>
            <person name="Ruckert C."/>
        </authorList>
    </citation>
    <scope>NUCLEOTIDE SEQUENCE</scope>
    <source>
        <strain evidence="3">JCM 4637</strain>
    </source>
</reference>
<evidence type="ECO:0000256" key="1">
    <source>
        <dbReference type="SAM" id="MobiDB-lite"/>
    </source>
</evidence>
<dbReference type="Gene3D" id="1.25.40.10">
    <property type="entry name" value="Tetratricopeptide repeat domain"/>
    <property type="match status" value="1"/>
</dbReference>
<comment type="caution">
    <text evidence="3">The sequence shown here is derived from an EMBL/GenBank/DDBJ whole genome shotgun (WGS) entry which is preliminary data.</text>
</comment>
<reference evidence="3" key="2">
    <citation type="submission" date="2020-09" db="EMBL/GenBank/DDBJ databases">
        <authorList>
            <person name="Sun Q."/>
            <person name="Ohkuma M."/>
        </authorList>
    </citation>
    <scope>NUCLEOTIDE SEQUENCE</scope>
    <source>
        <strain evidence="3">JCM 4637</strain>
    </source>
</reference>
<evidence type="ECO:0000259" key="2">
    <source>
        <dbReference type="Pfam" id="PF17128"/>
    </source>
</evidence>
<feature type="domain" description="DUF5107" evidence="2">
    <location>
        <begin position="77"/>
        <end position="355"/>
    </location>
</feature>
<proteinExistence type="predicted"/>
<evidence type="ECO:0000313" key="4">
    <source>
        <dbReference type="Proteomes" id="UP000638353"/>
    </source>
</evidence>
<name>A0A919C9S9_9ACTN</name>
<dbReference type="RefSeq" id="WP_229897753.1">
    <property type="nucleotide sequence ID" value="NZ_BMVC01000004.1"/>
</dbReference>
<sequence>MTQSVSPAVPVPPAARTAHSRPAATLRRTVLTLDAASLGPDSPLPPLLGESDINTGLSFGCAVNDLALRAGYGHVPDVLPYTLQDGYGRERTPTDTPVAVLENEHLRATFLLDYGGRLWSLVHKATGRELLYRNQVLQPANLAVRNAWLAGGVEWNLGVIGHSPLTSSPVHAARVEGPDGVPVLRLYEWERIRRVPFQVDAWLPPGAEHLHVHVRISNPNPRMVPMYWWSNIAVPETPDVRVIAPADAAWEINYERKVGYVPVPVSSGTDRSYAARSPLAADYFYDLREADRPWIAALDGEGTGLLQTSTRRQRGRKLFFWGHSQGGRRWQEFLSGTGEGPRTYLEIQAGLADTQLEYQPMPPRASWSWLETYGPVAADPEAVHGDWARARAAVTDAVSDVVPEAHLEQQLAHAAEFADRAPAEQLWTGSGWGALEQVRRATRPGRVPATTGTPFADTTLGEEQEPWLALLRTGEFPAGDPAVPPRGLMVQSEWYDLLTASRTEGNWTALYHLGLMRWHAADRKGARAAWEASAAAAPNAWALRNLALLDRLDGNSDTAADRYLAAVALAPGERTLALEAGQALLAADRPDACRQVLDALPEQARRHGRVRLLRAQAALVLGQLDDVQEEFEAGLEVEDLREGEPTLDRLWTDYHAKRLAEAGAEGDEEELRARARAEHPLPYAYDFRMTD</sequence>
<feature type="region of interest" description="Disordered" evidence="1">
    <location>
        <begin position="1"/>
        <end position="22"/>
    </location>
</feature>
<organism evidence="3 4">
    <name type="scientific">Streptomyces finlayi</name>
    <dbReference type="NCBI Taxonomy" id="67296"/>
    <lineage>
        <taxon>Bacteria</taxon>
        <taxon>Bacillati</taxon>
        <taxon>Actinomycetota</taxon>
        <taxon>Actinomycetes</taxon>
        <taxon>Kitasatosporales</taxon>
        <taxon>Streptomycetaceae</taxon>
        <taxon>Streptomyces</taxon>
    </lineage>
</organism>
<dbReference type="Pfam" id="PF17128">
    <property type="entry name" value="DUF5107"/>
    <property type="match status" value="1"/>
</dbReference>